<feature type="transmembrane region" description="Helical" evidence="1">
    <location>
        <begin position="300"/>
        <end position="317"/>
    </location>
</feature>
<feature type="transmembrane region" description="Helical" evidence="1">
    <location>
        <begin position="60"/>
        <end position="79"/>
    </location>
</feature>
<feature type="transmembrane region" description="Helical" evidence="1">
    <location>
        <begin position="100"/>
        <end position="120"/>
    </location>
</feature>
<keyword evidence="1" id="KW-0472">Membrane</keyword>
<feature type="domain" description="Acyltransferase 3" evidence="2">
    <location>
        <begin position="16"/>
        <end position="235"/>
    </location>
</feature>
<keyword evidence="4" id="KW-1185">Reference proteome</keyword>
<feature type="transmembrane region" description="Helical" evidence="1">
    <location>
        <begin position="263"/>
        <end position="288"/>
    </location>
</feature>
<dbReference type="EMBL" id="FYEW01000001">
    <property type="protein sequence ID" value="SNC67357.1"/>
    <property type="molecule type" value="Genomic_DNA"/>
</dbReference>
<dbReference type="Proteomes" id="UP000198131">
    <property type="component" value="Unassembled WGS sequence"/>
</dbReference>
<dbReference type="AlphaFoldDB" id="A0A212TMS0"/>
<keyword evidence="3" id="KW-0012">Acyltransferase</keyword>
<dbReference type="GO" id="GO:0016747">
    <property type="term" value="F:acyltransferase activity, transferring groups other than amino-acyl groups"/>
    <property type="evidence" value="ECO:0007669"/>
    <property type="project" value="InterPro"/>
</dbReference>
<sequence>MSAIQDAIPIPRTKINYNLEALRGFAALVVVWHHALLPAYNHLLSPHYQLSGPASFTPSGHFAVLIFFLLSGYVIEISTKPITTRTDIGAYLKKRAVRLYPIYLVVLLFTLFVATTAYSWQTKLAHFTLLQGALSPVMMELNPSWSLAQEVCFYLLFLPLSFFRVPPQWAALGALLVGLINLALGAPVIFLTTYALGFTFWLLGAALARFLQDRPAFQPTYSQMLSALLLFVSLQNFNVFLTIGSKLLALTGGWLQYPANMSWWHTILEPVDFAYLPYCLFILGMFIGKEYPGRKIISRVLMLLPLITFRYISTLSAQEQYNLAIPISCYVASLAFYFLPTLVERQAKAVLGVLTQAAGISFALYLVHMPLLYVFARVDVFSSTPLAWLVRAVGYLALCCGLAYILEKLIQPFIKRYFT</sequence>
<feature type="transmembrane region" description="Helical" evidence="1">
    <location>
        <begin position="224"/>
        <end position="243"/>
    </location>
</feature>
<dbReference type="PANTHER" id="PTHR23028">
    <property type="entry name" value="ACETYLTRANSFERASE"/>
    <property type="match status" value="1"/>
</dbReference>
<dbReference type="RefSeq" id="WP_088843187.1">
    <property type="nucleotide sequence ID" value="NZ_FYEW01000001.1"/>
</dbReference>
<protein>
    <submittedName>
        <fullName evidence="3">Peptidoglycan/LPS O-acetylase OafA/YrhL, contains acyltransferase and SGNH-hydrolase domains</fullName>
    </submittedName>
</protein>
<feature type="transmembrane region" description="Helical" evidence="1">
    <location>
        <begin position="388"/>
        <end position="406"/>
    </location>
</feature>
<accession>A0A212TMS0</accession>
<dbReference type="OrthoDB" id="9796461at2"/>
<evidence type="ECO:0000313" key="4">
    <source>
        <dbReference type="Proteomes" id="UP000198131"/>
    </source>
</evidence>
<dbReference type="Pfam" id="PF01757">
    <property type="entry name" value="Acyl_transf_3"/>
    <property type="match status" value="1"/>
</dbReference>
<keyword evidence="1" id="KW-1133">Transmembrane helix</keyword>
<dbReference type="GO" id="GO:0016787">
    <property type="term" value="F:hydrolase activity"/>
    <property type="evidence" value="ECO:0007669"/>
    <property type="project" value="UniProtKB-KW"/>
</dbReference>
<proteinExistence type="predicted"/>
<feature type="transmembrane region" description="Helical" evidence="1">
    <location>
        <begin position="21"/>
        <end position="40"/>
    </location>
</feature>
<evidence type="ECO:0000259" key="2">
    <source>
        <dbReference type="Pfam" id="PF01757"/>
    </source>
</evidence>
<gene>
    <name evidence="3" type="ORF">SAMN06265337_1923</name>
</gene>
<keyword evidence="3" id="KW-0808">Transferase</keyword>
<feature type="transmembrane region" description="Helical" evidence="1">
    <location>
        <begin position="350"/>
        <end position="376"/>
    </location>
</feature>
<dbReference type="InterPro" id="IPR050879">
    <property type="entry name" value="Acyltransferase_3"/>
</dbReference>
<keyword evidence="3" id="KW-0378">Hydrolase</keyword>
<keyword evidence="1" id="KW-0812">Transmembrane</keyword>
<organism evidence="3 4">
    <name type="scientific">Hymenobacter gelipurpurascens</name>
    <dbReference type="NCBI Taxonomy" id="89968"/>
    <lineage>
        <taxon>Bacteria</taxon>
        <taxon>Pseudomonadati</taxon>
        <taxon>Bacteroidota</taxon>
        <taxon>Cytophagia</taxon>
        <taxon>Cytophagales</taxon>
        <taxon>Hymenobacteraceae</taxon>
        <taxon>Hymenobacter</taxon>
    </lineage>
</organism>
<evidence type="ECO:0000256" key="1">
    <source>
        <dbReference type="SAM" id="Phobius"/>
    </source>
</evidence>
<evidence type="ECO:0000313" key="3">
    <source>
        <dbReference type="EMBL" id="SNC67357.1"/>
    </source>
</evidence>
<name>A0A212TMS0_9BACT</name>
<dbReference type="InterPro" id="IPR002656">
    <property type="entry name" value="Acyl_transf_3_dom"/>
</dbReference>
<feature type="transmembrane region" description="Helical" evidence="1">
    <location>
        <begin position="323"/>
        <end position="343"/>
    </location>
</feature>
<reference evidence="4" key="1">
    <citation type="submission" date="2017-06" db="EMBL/GenBank/DDBJ databases">
        <authorList>
            <person name="Varghese N."/>
            <person name="Submissions S."/>
        </authorList>
    </citation>
    <scope>NUCLEOTIDE SEQUENCE [LARGE SCALE GENOMIC DNA]</scope>
    <source>
        <strain evidence="4">DSM 11116</strain>
    </source>
</reference>